<name>A0ABT7M9P5_9PSEU</name>
<evidence type="ECO:0000256" key="1">
    <source>
        <dbReference type="ARBA" id="ARBA00022801"/>
    </source>
</evidence>
<feature type="domain" description="BD-FAE-like" evidence="2">
    <location>
        <begin position="23"/>
        <end position="226"/>
    </location>
</feature>
<keyword evidence="4" id="KW-1185">Reference proteome</keyword>
<sequence>MTVAVDRHPDVEYRRVGTSSLHLDVYRPRDADGALPAVVYLHGGGWARGARTDHAEHRLVPVAASGLVVVSASYRFSSTALWPAQLEDVLAAIAHVVEHAATYGADPARVGLWGASAGGHLALMAALSTDRPPITAAVAWFAPTDLVALQTDPVDPGAVTPPFAAGRAAPTTPPEAALVGATAAGRRLDALRYASPVAHVRPGAPPLLLVTGSRDAMMPSSQARRLLPPLEAAGVEHQLLVVDGATHEDPAFHTPAVLGAVSGWLSARRDH</sequence>
<comment type="caution">
    <text evidence="3">The sequence shown here is derived from an EMBL/GenBank/DDBJ whole genome shotgun (WGS) entry which is preliminary data.</text>
</comment>
<dbReference type="Gene3D" id="3.40.50.1820">
    <property type="entry name" value="alpha/beta hydrolase"/>
    <property type="match status" value="1"/>
</dbReference>
<evidence type="ECO:0000313" key="3">
    <source>
        <dbReference type="EMBL" id="MDL5156133.1"/>
    </source>
</evidence>
<dbReference type="PANTHER" id="PTHR48081:SF13">
    <property type="entry name" value="ALPHA_BETA HYDROLASE"/>
    <property type="match status" value="1"/>
</dbReference>
<dbReference type="PANTHER" id="PTHR48081">
    <property type="entry name" value="AB HYDROLASE SUPERFAMILY PROTEIN C4A8.06C"/>
    <property type="match status" value="1"/>
</dbReference>
<organism evidence="3 4">
    <name type="scientific">Actinomycetospora termitidis</name>
    <dbReference type="NCBI Taxonomy" id="3053470"/>
    <lineage>
        <taxon>Bacteria</taxon>
        <taxon>Bacillati</taxon>
        <taxon>Actinomycetota</taxon>
        <taxon>Actinomycetes</taxon>
        <taxon>Pseudonocardiales</taxon>
        <taxon>Pseudonocardiaceae</taxon>
        <taxon>Actinomycetospora</taxon>
    </lineage>
</organism>
<dbReference type="InterPro" id="IPR049492">
    <property type="entry name" value="BD-FAE-like_dom"/>
</dbReference>
<reference evidence="3 4" key="1">
    <citation type="submission" date="2023-06" db="EMBL/GenBank/DDBJ databases">
        <title>Actinomycetospora Odt1-22.</title>
        <authorList>
            <person name="Supong K."/>
        </authorList>
    </citation>
    <scope>NUCLEOTIDE SEQUENCE [LARGE SCALE GENOMIC DNA]</scope>
    <source>
        <strain evidence="3 4">Odt1-22</strain>
    </source>
</reference>
<dbReference type="SUPFAM" id="SSF53474">
    <property type="entry name" value="alpha/beta-Hydrolases"/>
    <property type="match status" value="1"/>
</dbReference>
<accession>A0ABT7M9P5</accession>
<dbReference type="Proteomes" id="UP001231924">
    <property type="component" value="Unassembled WGS sequence"/>
</dbReference>
<keyword evidence="1 3" id="KW-0378">Hydrolase</keyword>
<dbReference type="InterPro" id="IPR029058">
    <property type="entry name" value="AB_hydrolase_fold"/>
</dbReference>
<evidence type="ECO:0000259" key="2">
    <source>
        <dbReference type="Pfam" id="PF20434"/>
    </source>
</evidence>
<dbReference type="EMBL" id="JASVWF010000002">
    <property type="protein sequence ID" value="MDL5156133.1"/>
    <property type="molecule type" value="Genomic_DNA"/>
</dbReference>
<dbReference type="RefSeq" id="WP_286052379.1">
    <property type="nucleotide sequence ID" value="NZ_JASVWF010000002.1"/>
</dbReference>
<dbReference type="InterPro" id="IPR050300">
    <property type="entry name" value="GDXG_lipolytic_enzyme"/>
</dbReference>
<evidence type="ECO:0000313" key="4">
    <source>
        <dbReference type="Proteomes" id="UP001231924"/>
    </source>
</evidence>
<dbReference type="Pfam" id="PF20434">
    <property type="entry name" value="BD-FAE"/>
    <property type="match status" value="1"/>
</dbReference>
<proteinExistence type="predicted"/>
<protein>
    <submittedName>
        <fullName evidence="3">Alpha/beta hydrolase</fullName>
    </submittedName>
</protein>
<dbReference type="GO" id="GO:0016787">
    <property type="term" value="F:hydrolase activity"/>
    <property type="evidence" value="ECO:0007669"/>
    <property type="project" value="UniProtKB-KW"/>
</dbReference>
<gene>
    <name evidence="3" type="ORF">QRT03_09215</name>
</gene>